<evidence type="ECO:0000256" key="2">
    <source>
        <dbReference type="ARBA" id="ARBA00022630"/>
    </source>
</evidence>
<dbReference type="GO" id="GO:0050660">
    <property type="term" value="F:flavin adenine dinucleotide binding"/>
    <property type="evidence" value="ECO:0007669"/>
    <property type="project" value="InterPro"/>
</dbReference>
<dbReference type="PROSITE" id="PS51379">
    <property type="entry name" value="4FE4S_FER_2"/>
    <property type="match status" value="1"/>
</dbReference>
<sequence length="442" mass="46828">MSCRPSAIVVGSGAGGATAARALAQRGWSVVLFETGRPFRPLARPLLQLAEPLRRLGLLRSAGVISRLFPHLETIRTSGGIELVRGVTTGGSTVLACGNLVRAERGLREIGIDLSPEYAELEALLQPRPTPVERWRPVSRAMFAAAERQGLAPKPVPKAVDPERCVACGLCEVGCAVGAKWDARRFLSEVRQQGGEVRTATRVERVVLDRDRAVGVVAGGASVRADAVVLAAGAIGTAQILHRSGLPVADRLWVDVVVTLGGRLAGARQLDEPPMVWYAEGEGYILSSYLDILSHCFHPPWRRVPLADRVGLMVKLADEATGTVHADGSVDKALTLEDERALGEALDRAREVMEEAGVGGPFVPGLPNAGHLGGTVPLTVQDAPSMHPASLPEGLWVADLSLAPLSQGLPTILTTAALALRVARRVAAIAAPERDRGPRRQL</sequence>
<dbReference type="KEGG" id="bih:BIP78_0262"/>
<dbReference type="Pfam" id="PF13450">
    <property type="entry name" value="NAD_binding_8"/>
    <property type="match status" value="1"/>
</dbReference>
<evidence type="ECO:0000259" key="5">
    <source>
        <dbReference type="PROSITE" id="PS51379"/>
    </source>
</evidence>
<reference evidence="7" key="1">
    <citation type="submission" date="2018-12" db="EMBL/GenBank/DDBJ databases">
        <title>Complete genome sequence of an uncultured bacterium of the candidate phylum Bipolaricaulota.</title>
        <authorList>
            <person name="Kadnikov V.V."/>
            <person name="Mardanov A.V."/>
            <person name="Beletsky A.V."/>
            <person name="Frank Y.A."/>
            <person name="Karnachuk O.V."/>
            <person name="Ravin N.V."/>
        </authorList>
    </citation>
    <scope>NUCLEOTIDE SEQUENCE [LARGE SCALE GENOMIC DNA]</scope>
</reference>
<accession>A0A410FSX3</accession>
<dbReference type="GO" id="GO:0016614">
    <property type="term" value="F:oxidoreductase activity, acting on CH-OH group of donors"/>
    <property type="evidence" value="ECO:0007669"/>
    <property type="project" value="InterPro"/>
</dbReference>
<evidence type="ECO:0000256" key="1">
    <source>
        <dbReference type="ARBA" id="ARBA00010790"/>
    </source>
</evidence>
<dbReference type="PANTHER" id="PTHR46056:SF12">
    <property type="entry name" value="LONG-CHAIN-ALCOHOL OXIDASE"/>
    <property type="match status" value="1"/>
</dbReference>
<dbReference type="Gene3D" id="3.30.560.10">
    <property type="entry name" value="Glucose Oxidase, domain 3"/>
    <property type="match status" value="1"/>
</dbReference>
<keyword evidence="4" id="KW-0560">Oxidoreductase</keyword>
<dbReference type="InterPro" id="IPR036188">
    <property type="entry name" value="FAD/NAD-bd_sf"/>
</dbReference>
<evidence type="ECO:0000256" key="3">
    <source>
        <dbReference type="ARBA" id="ARBA00022827"/>
    </source>
</evidence>
<dbReference type="SUPFAM" id="SSF51905">
    <property type="entry name" value="FAD/NAD(P)-binding domain"/>
    <property type="match status" value="1"/>
</dbReference>
<organism evidence="6 7">
    <name type="scientific">Bipolaricaulis sibiricus</name>
    <dbReference type="NCBI Taxonomy" id="2501609"/>
    <lineage>
        <taxon>Bacteria</taxon>
        <taxon>Candidatus Bipolaricaulota</taxon>
        <taxon>Candidatus Bipolaricaulia</taxon>
        <taxon>Candidatus Bipolaricaulales</taxon>
        <taxon>Candidatus Bipolaricaulaceae</taxon>
        <taxon>Candidatus Bipolaricaulis</taxon>
    </lineage>
</organism>
<proteinExistence type="inferred from homology"/>
<gene>
    <name evidence="6" type="ORF">BIP78_0262</name>
</gene>
<evidence type="ECO:0000256" key="4">
    <source>
        <dbReference type="ARBA" id="ARBA00023002"/>
    </source>
</evidence>
<protein>
    <recommendedName>
        <fullName evidence="5">4Fe-4S ferredoxin-type domain-containing protein</fullName>
    </recommendedName>
</protein>
<keyword evidence="3" id="KW-0274">FAD</keyword>
<dbReference type="PANTHER" id="PTHR46056">
    <property type="entry name" value="LONG-CHAIN-ALCOHOL OXIDASE"/>
    <property type="match status" value="1"/>
</dbReference>
<comment type="similarity">
    <text evidence="1">Belongs to the GMC oxidoreductase family.</text>
</comment>
<dbReference type="Pfam" id="PF00732">
    <property type="entry name" value="GMC_oxred_N"/>
    <property type="match status" value="1"/>
</dbReference>
<dbReference type="AlphaFoldDB" id="A0A410FSX3"/>
<dbReference type="Proteomes" id="UP000287233">
    <property type="component" value="Chromosome"/>
</dbReference>
<name>A0A410FSX3_BIPS1</name>
<dbReference type="InterPro" id="IPR017896">
    <property type="entry name" value="4Fe4S_Fe-S-bd"/>
</dbReference>
<dbReference type="InterPro" id="IPR000172">
    <property type="entry name" value="GMC_OxRdtase_N"/>
</dbReference>
<evidence type="ECO:0000313" key="7">
    <source>
        <dbReference type="Proteomes" id="UP000287233"/>
    </source>
</evidence>
<feature type="domain" description="4Fe-4S ferredoxin-type" evidence="5">
    <location>
        <begin position="155"/>
        <end position="186"/>
    </location>
</feature>
<evidence type="ECO:0000313" key="6">
    <source>
        <dbReference type="EMBL" id="QAA76030.1"/>
    </source>
</evidence>
<keyword evidence="2" id="KW-0285">Flavoprotein</keyword>
<dbReference type="Gene3D" id="3.50.50.60">
    <property type="entry name" value="FAD/NAD(P)-binding domain"/>
    <property type="match status" value="2"/>
</dbReference>
<dbReference type="EMBL" id="CP034928">
    <property type="protein sequence ID" value="QAA76030.1"/>
    <property type="molecule type" value="Genomic_DNA"/>
</dbReference>